<gene>
    <name evidence="5" type="ORF">CLIB1423_36S00584</name>
</gene>
<feature type="region of interest" description="Disordered" evidence="3">
    <location>
        <begin position="183"/>
        <end position="216"/>
    </location>
</feature>
<dbReference type="Pfam" id="PF00076">
    <property type="entry name" value="RRM_1"/>
    <property type="match status" value="1"/>
</dbReference>
<dbReference type="GO" id="GO:0008143">
    <property type="term" value="F:poly(A) binding"/>
    <property type="evidence" value="ECO:0007669"/>
    <property type="project" value="TreeGrafter"/>
</dbReference>
<feature type="region of interest" description="Disordered" evidence="3">
    <location>
        <begin position="1"/>
        <end position="102"/>
    </location>
</feature>
<dbReference type="SMART" id="SM00360">
    <property type="entry name" value="RRM"/>
    <property type="match status" value="1"/>
</dbReference>
<dbReference type="PROSITE" id="PS50102">
    <property type="entry name" value="RRM"/>
    <property type="match status" value="1"/>
</dbReference>
<dbReference type="Proteomes" id="UP000837801">
    <property type="component" value="Unassembled WGS sequence"/>
</dbReference>
<dbReference type="AlphaFoldDB" id="A0A9P0QUH1"/>
<organism evidence="5 6">
    <name type="scientific">[Candida] railenensis</name>
    <dbReference type="NCBI Taxonomy" id="45579"/>
    <lineage>
        <taxon>Eukaryota</taxon>
        <taxon>Fungi</taxon>
        <taxon>Dikarya</taxon>
        <taxon>Ascomycota</taxon>
        <taxon>Saccharomycotina</taxon>
        <taxon>Pichiomycetes</taxon>
        <taxon>Debaryomycetaceae</taxon>
        <taxon>Kurtzmaniella</taxon>
    </lineage>
</organism>
<dbReference type="PANTHER" id="PTHR23236">
    <property type="entry name" value="EUKARYOTIC TRANSLATION INITIATION FACTOR 4B/4H"/>
    <property type="match status" value="1"/>
</dbReference>
<protein>
    <submittedName>
        <fullName evidence="5">Polyadenylate-binding protein 2</fullName>
    </submittedName>
</protein>
<feature type="compositionally biased region" description="Basic and acidic residues" evidence="3">
    <location>
        <begin position="58"/>
        <end position="76"/>
    </location>
</feature>
<dbReference type="InterPro" id="IPR012677">
    <property type="entry name" value="Nucleotide-bd_a/b_plait_sf"/>
</dbReference>
<dbReference type="GO" id="GO:0005737">
    <property type="term" value="C:cytoplasm"/>
    <property type="evidence" value="ECO:0007669"/>
    <property type="project" value="TreeGrafter"/>
</dbReference>
<dbReference type="EMBL" id="CAKXYY010000036">
    <property type="protein sequence ID" value="CAH2355864.1"/>
    <property type="molecule type" value="Genomic_DNA"/>
</dbReference>
<dbReference type="InterPro" id="IPR000504">
    <property type="entry name" value="RRM_dom"/>
</dbReference>
<dbReference type="PANTHER" id="PTHR23236:SF12">
    <property type="entry name" value="EUKARYOTIC INITIATION FACTOR 4B-RELATED"/>
    <property type="match status" value="1"/>
</dbReference>
<sequence>MSEEIPIGQQQQQPYQFNTPPSTTEVSGGEAFQQLVPSSTGVVAPPLNTNTGAPESSEQARLEEMEKEAVKLRELHSSMQMDEGSDSSSIQQSEEEKREKDSRSIYVGNVDYSVTPQELATLFSVSGVVNKVTILTNKFTGQPKGFAYLEFADVDAVNKAVATQDGATLRERELKVSAKRTNIPGLSTTNRGGRGGRGGRGAFRGGRGGFFRGGRGGGFRGGRGAFRGGSRFAPY</sequence>
<feature type="domain" description="RRM" evidence="4">
    <location>
        <begin position="103"/>
        <end position="181"/>
    </location>
</feature>
<proteinExistence type="predicted"/>
<dbReference type="Gene3D" id="3.30.70.330">
    <property type="match status" value="1"/>
</dbReference>
<evidence type="ECO:0000259" key="4">
    <source>
        <dbReference type="PROSITE" id="PS50102"/>
    </source>
</evidence>
<evidence type="ECO:0000313" key="6">
    <source>
        <dbReference type="Proteomes" id="UP000837801"/>
    </source>
</evidence>
<name>A0A9P0QUH1_9ASCO</name>
<evidence type="ECO:0000313" key="5">
    <source>
        <dbReference type="EMBL" id="CAH2355864.1"/>
    </source>
</evidence>
<evidence type="ECO:0000256" key="2">
    <source>
        <dbReference type="PROSITE-ProRule" id="PRU00176"/>
    </source>
</evidence>
<dbReference type="OrthoDB" id="4726at2759"/>
<keyword evidence="1 2" id="KW-0694">RNA-binding</keyword>
<comment type="caution">
    <text evidence="5">The sequence shown here is derived from an EMBL/GenBank/DDBJ whole genome shotgun (WGS) entry which is preliminary data.</text>
</comment>
<accession>A0A9P0QUH1</accession>
<dbReference type="InterPro" id="IPR035979">
    <property type="entry name" value="RBD_domain_sf"/>
</dbReference>
<keyword evidence="6" id="KW-1185">Reference proteome</keyword>
<feature type="compositionally biased region" description="Gly residues" evidence="3">
    <location>
        <begin position="192"/>
        <end position="216"/>
    </location>
</feature>
<dbReference type="SUPFAM" id="SSF54928">
    <property type="entry name" value="RNA-binding domain, RBD"/>
    <property type="match status" value="1"/>
</dbReference>
<reference evidence="5" key="1">
    <citation type="submission" date="2022-03" db="EMBL/GenBank/DDBJ databases">
        <authorList>
            <person name="Legras J.-L."/>
            <person name="Devillers H."/>
            <person name="Grondin C."/>
        </authorList>
    </citation>
    <scope>NUCLEOTIDE SEQUENCE</scope>
    <source>
        <strain evidence="5">CLIB 1423</strain>
    </source>
</reference>
<evidence type="ECO:0000256" key="3">
    <source>
        <dbReference type="SAM" id="MobiDB-lite"/>
    </source>
</evidence>
<feature type="compositionally biased region" description="Polar residues" evidence="3">
    <location>
        <begin position="35"/>
        <end position="57"/>
    </location>
</feature>
<evidence type="ECO:0000256" key="1">
    <source>
        <dbReference type="ARBA" id="ARBA00022884"/>
    </source>
</evidence>
<feature type="compositionally biased region" description="Polar residues" evidence="3">
    <location>
        <begin position="14"/>
        <end position="26"/>
    </location>
</feature>